<evidence type="ECO:0000256" key="1">
    <source>
        <dbReference type="SAM" id="MobiDB-lite"/>
    </source>
</evidence>
<keyword evidence="3" id="KW-1185">Reference proteome</keyword>
<feature type="region of interest" description="Disordered" evidence="1">
    <location>
        <begin position="1"/>
        <end position="24"/>
    </location>
</feature>
<accession>A0A6G1EPL5</accession>
<name>A0A6G1EPL5_9ORYZ</name>
<gene>
    <name evidence="2" type="ORF">E2562_026888</name>
</gene>
<protein>
    <submittedName>
        <fullName evidence="2">Uncharacterized protein</fullName>
    </submittedName>
</protein>
<reference evidence="2 3" key="1">
    <citation type="submission" date="2019-11" db="EMBL/GenBank/DDBJ databases">
        <title>Whole genome sequence of Oryza granulata.</title>
        <authorList>
            <person name="Li W."/>
        </authorList>
    </citation>
    <scope>NUCLEOTIDE SEQUENCE [LARGE SCALE GENOMIC DNA]</scope>
    <source>
        <strain evidence="3">cv. Menghai</strain>
        <tissue evidence="2">Leaf</tissue>
    </source>
</reference>
<proteinExistence type="predicted"/>
<dbReference type="AlphaFoldDB" id="A0A6G1EPL5"/>
<comment type="caution">
    <text evidence="2">The sequence shown here is derived from an EMBL/GenBank/DDBJ whole genome shotgun (WGS) entry which is preliminary data.</text>
</comment>
<organism evidence="2 3">
    <name type="scientific">Oryza meyeriana var. granulata</name>
    <dbReference type="NCBI Taxonomy" id="110450"/>
    <lineage>
        <taxon>Eukaryota</taxon>
        <taxon>Viridiplantae</taxon>
        <taxon>Streptophyta</taxon>
        <taxon>Embryophyta</taxon>
        <taxon>Tracheophyta</taxon>
        <taxon>Spermatophyta</taxon>
        <taxon>Magnoliopsida</taxon>
        <taxon>Liliopsida</taxon>
        <taxon>Poales</taxon>
        <taxon>Poaceae</taxon>
        <taxon>BOP clade</taxon>
        <taxon>Oryzoideae</taxon>
        <taxon>Oryzeae</taxon>
        <taxon>Oryzinae</taxon>
        <taxon>Oryza</taxon>
        <taxon>Oryza meyeriana</taxon>
    </lineage>
</organism>
<evidence type="ECO:0000313" key="3">
    <source>
        <dbReference type="Proteomes" id="UP000479710"/>
    </source>
</evidence>
<dbReference type="EMBL" id="SPHZ02000003">
    <property type="protein sequence ID" value="KAF0926574.1"/>
    <property type="molecule type" value="Genomic_DNA"/>
</dbReference>
<dbReference type="Proteomes" id="UP000479710">
    <property type="component" value="Unassembled WGS sequence"/>
</dbReference>
<sequence length="81" mass="8369">MGPHSVPRQLNAERLGGEGGPGGGFAMARAEWAVQRHSVCRCGGCDGKPIGRIGGEVEKRRMGDEDRAVVVGQVGLAASRG</sequence>
<evidence type="ECO:0000313" key="2">
    <source>
        <dbReference type="EMBL" id="KAF0926574.1"/>
    </source>
</evidence>